<comment type="caution">
    <text evidence="5">The sequence shown here is derived from an EMBL/GenBank/DDBJ whole genome shotgun (WGS) entry which is preliminary data.</text>
</comment>
<dbReference type="CDD" id="cd00588">
    <property type="entry name" value="CheW_like"/>
    <property type="match status" value="1"/>
</dbReference>
<dbReference type="Proteomes" id="UP000391919">
    <property type="component" value="Unassembled WGS sequence"/>
</dbReference>
<keyword evidence="6" id="KW-1185">Reference proteome</keyword>
<proteinExistence type="predicted"/>
<name>A0A5J4JFA1_9BACI</name>
<keyword evidence="3" id="KW-0963">Cytoplasm</keyword>
<protein>
    <recommendedName>
        <fullName evidence="2">Chemotaxis protein CheW</fullName>
    </recommendedName>
</protein>
<dbReference type="SMART" id="SM00260">
    <property type="entry name" value="CheW"/>
    <property type="match status" value="1"/>
</dbReference>
<dbReference type="AlphaFoldDB" id="A0A5J4JFA1"/>
<dbReference type="GO" id="GO:0007165">
    <property type="term" value="P:signal transduction"/>
    <property type="evidence" value="ECO:0007669"/>
    <property type="project" value="InterPro"/>
</dbReference>
<dbReference type="InterPro" id="IPR036061">
    <property type="entry name" value="CheW-like_dom_sf"/>
</dbReference>
<evidence type="ECO:0000313" key="5">
    <source>
        <dbReference type="EMBL" id="GER69255.1"/>
    </source>
</evidence>
<dbReference type="PANTHER" id="PTHR22617">
    <property type="entry name" value="CHEMOTAXIS SENSOR HISTIDINE KINASE-RELATED"/>
    <property type="match status" value="1"/>
</dbReference>
<dbReference type="GO" id="GO:0005829">
    <property type="term" value="C:cytosol"/>
    <property type="evidence" value="ECO:0007669"/>
    <property type="project" value="TreeGrafter"/>
</dbReference>
<feature type="domain" description="CheW-like" evidence="4">
    <location>
        <begin position="4"/>
        <end position="143"/>
    </location>
</feature>
<dbReference type="InterPro" id="IPR039315">
    <property type="entry name" value="CheW"/>
</dbReference>
<sequence>MNTLNKFIIFKSREEEYGIHIQSVISIERAQKVNPIPKLPEFVRGVMRVRDELVPIIDVEHVFYQTQLVHEEDARIIVLQTQALPIGLLVKEANDIVEILENDQKQIGLVGYDRTKYFTGVANLGGRLITVVDADLFTESLEGIKEIAAYMKEAKAAAKSQNTGVGG</sequence>
<dbReference type="PANTHER" id="PTHR22617:SF45">
    <property type="entry name" value="CHEMOTAXIS PROTEIN CHEW"/>
    <property type="match status" value="1"/>
</dbReference>
<dbReference type="Gene3D" id="2.30.30.40">
    <property type="entry name" value="SH3 Domains"/>
    <property type="match status" value="1"/>
</dbReference>
<gene>
    <name evidence="5" type="primary">cheW_2</name>
    <name evidence="5" type="ORF">BpJC7_05580</name>
</gene>
<evidence type="ECO:0000259" key="4">
    <source>
        <dbReference type="PROSITE" id="PS50851"/>
    </source>
</evidence>
<reference evidence="5 6" key="1">
    <citation type="submission" date="2019-09" db="EMBL/GenBank/DDBJ databases">
        <title>Draft genome sequence of Bacillus sp. JC-7.</title>
        <authorList>
            <person name="Tanaka N."/>
            <person name="Shiwa Y."/>
            <person name="Fujita N."/>
            <person name="Tanasupawat S."/>
        </authorList>
    </citation>
    <scope>NUCLEOTIDE SEQUENCE [LARGE SCALE GENOMIC DNA]</scope>
    <source>
        <strain evidence="5 6">JC-7</strain>
    </source>
</reference>
<dbReference type="PROSITE" id="PS50851">
    <property type="entry name" value="CHEW"/>
    <property type="match status" value="1"/>
</dbReference>
<evidence type="ECO:0000256" key="3">
    <source>
        <dbReference type="ARBA" id="ARBA00022490"/>
    </source>
</evidence>
<evidence type="ECO:0000256" key="1">
    <source>
        <dbReference type="ARBA" id="ARBA00004496"/>
    </source>
</evidence>
<dbReference type="Pfam" id="PF01584">
    <property type="entry name" value="CheW"/>
    <property type="match status" value="1"/>
</dbReference>
<organism evidence="5 6">
    <name type="scientific">Weizmannia acidilactici</name>
    <dbReference type="NCBI Taxonomy" id="2607726"/>
    <lineage>
        <taxon>Bacteria</taxon>
        <taxon>Bacillati</taxon>
        <taxon>Bacillota</taxon>
        <taxon>Bacilli</taxon>
        <taxon>Bacillales</taxon>
        <taxon>Bacillaceae</taxon>
        <taxon>Heyndrickxia</taxon>
    </lineage>
</organism>
<dbReference type="GO" id="GO:0006935">
    <property type="term" value="P:chemotaxis"/>
    <property type="evidence" value="ECO:0007669"/>
    <property type="project" value="InterPro"/>
</dbReference>
<dbReference type="Gene3D" id="2.40.50.180">
    <property type="entry name" value="CheA-289, Domain 4"/>
    <property type="match status" value="1"/>
</dbReference>
<comment type="subcellular location">
    <subcellularLocation>
        <location evidence="1">Cytoplasm</location>
    </subcellularLocation>
</comment>
<dbReference type="EMBL" id="BKZQ01000005">
    <property type="protein sequence ID" value="GER69255.1"/>
    <property type="molecule type" value="Genomic_DNA"/>
</dbReference>
<evidence type="ECO:0000313" key="6">
    <source>
        <dbReference type="Proteomes" id="UP000391919"/>
    </source>
</evidence>
<accession>A0A5J4JFA1</accession>
<dbReference type="SUPFAM" id="SSF50341">
    <property type="entry name" value="CheW-like"/>
    <property type="match status" value="1"/>
</dbReference>
<evidence type="ECO:0000256" key="2">
    <source>
        <dbReference type="ARBA" id="ARBA00021483"/>
    </source>
</evidence>
<dbReference type="InterPro" id="IPR002545">
    <property type="entry name" value="CheW-lke_dom"/>
</dbReference>